<dbReference type="SUPFAM" id="SSF51658">
    <property type="entry name" value="Xylose isomerase-like"/>
    <property type="match status" value="1"/>
</dbReference>
<dbReference type="Proteomes" id="UP000285610">
    <property type="component" value="Unassembled WGS sequence"/>
</dbReference>
<dbReference type="Gene3D" id="3.20.20.150">
    <property type="entry name" value="Divalent-metal-dependent TIM barrel enzymes"/>
    <property type="match status" value="1"/>
</dbReference>
<dbReference type="EMBL" id="QRQE01000033">
    <property type="protein sequence ID" value="RHM73209.1"/>
    <property type="molecule type" value="Genomic_DNA"/>
</dbReference>
<protein>
    <submittedName>
        <fullName evidence="2">Sugar phosphate isomerase/epimerase</fullName>
    </submittedName>
</protein>
<dbReference type="Pfam" id="PF01261">
    <property type="entry name" value="AP_endonuc_2"/>
    <property type="match status" value="1"/>
</dbReference>
<dbReference type="AlphaFoldDB" id="A0A2N5NRN9"/>
<dbReference type="InterPro" id="IPR036237">
    <property type="entry name" value="Xyl_isomerase-like_sf"/>
</dbReference>
<keyword evidence="2" id="KW-0413">Isomerase</keyword>
<dbReference type="STRING" id="33038.GCA_900067245_01163"/>
<dbReference type="InterPro" id="IPR050312">
    <property type="entry name" value="IolE/XylAMocC-like"/>
</dbReference>
<sequence>MLVAARTHDYGKQPVDHLAKLLRSESIEAAQLVLPKAFSEINSYDEVTPRLVEQIRRNFEEENVKIQILGCYMDLANPDDDVRKNAVDTFKKCLKFNQILGAAIVGTETAYPRLSRAEKKIWHPYMMDSIARLAEEAERLYVDMAIEPVYWHPLEDLETTVKVFEKVDSSHLKMIFDPANVLEFPEIDQDAYWKEWLCVLGDKVEAIHMKDFVEGPNKEYCPVCLGEGVIRYGEIVKWMKQHKPDIVVVREELNPKTAQRDIAYMRRLWMESV</sequence>
<feature type="domain" description="Xylose isomerase-like TIM barrel" evidence="1">
    <location>
        <begin position="45"/>
        <end position="267"/>
    </location>
</feature>
<reference evidence="2 3" key="1">
    <citation type="submission" date="2018-08" db="EMBL/GenBank/DDBJ databases">
        <title>A genome reference for cultivated species of the human gut microbiota.</title>
        <authorList>
            <person name="Zou Y."/>
            <person name="Xue W."/>
            <person name="Luo G."/>
        </authorList>
    </citation>
    <scope>NUCLEOTIDE SEQUENCE [LARGE SCALE GENOMIC DNA]</scope>
    <source>
        <strain evidence="2 3">AF33-12</strain>
    </source>
</reference>
<evidence type="ECO:0000313" key="3">
    <source>
        <dbReference type="Proteomes" id="UP000285610"/>
    </source>
</evidence>
<dbReference type="PANTHER" id="PTHR12110:SF53">
    <property type="entry name" value="BLR5974 PROTEIN"/>
    <property type="match status" value="1"/>
</dbReference>
<gene>
    <name evidence="2" type="ORF">DWZ50_12880</name>
</gene>
<comment type="caution">
    <text evidence="2">The sequence shown here is derived from an EMBL/GenBank/DDBJ whole genome shotgun (WGS) entry which is preliminary data.</text>
</comment>
<evidence type="ECO:0000313" key="2">
    <source>
        <dbReference type="EMBL" id="RHM73209.1"/>
    </source>
</evidence>
<dbReference type="InterPro" id="IPR013022">
    <property type="entry name" value="Xyl_isomerase-like_TIM-brl"/>
</dbReference>
<accession>A0A2N5NRN9</accession>
<proteinExistence type="predicted"/>
<dbReference type="GO" id="GO:0016853">
    <property type="term" value="F:isomerase activity"/>
    <property type="evidence" value="ECO:0007669"/>
    <property type="project" value="UniProtKB-KW"/>
</dbReference>
<name>A0A2N5NRN9_MEDGN</name>
<evidence type="ECO:0000259" key="1">
    <source>
        <dbReference type="Pfam" id="PF01261"/>
    </source>
</evidence>
<dbReference type="PANTHER" id="PTHR12110">
    <property type="entry name" value="HYDROXYPYRUVATE ISOMERASE"/>
    <property type="match status" value="1"/>
</dbReference>
<dbReference type="RefSeq" id="WP_073962518.1">
    <property type="nucleotide sequence ID" value="NZ_AP031447.1"/>
</dbReference>
<organism evidence="2 3">
    <name type="scientific">Mediterraneibacter gnavus</name>
    <name type="common">Ruminococcus gnavus</name>
    <dbReference type="NCBI Taxonomy" id="33038"/>
    <lineage>
        <taxon>Bacteria</taxon>
        <taxon>Bacillati</taxon>
        <taxon>Bacillota</taxon>
        <taxon>Clostridia</taxon>
        <taxon>Lachnospirales</taxon>
        <taxon>Lachnospiraceae</taxon>
        <taxon>Mediterraneibacter</taxon>
    </lineage>
</organism>